<reference evidence="5 6" key="1">
    <citation type="submission" date="2019-05" db="EMBL/GenBank/DDBJ databases">
        <title>Genome sequencing of F202Z8.</title>
        <authorList>
            <person name="Kwon Y.M."/>
        </authorList>
    </citation>
    <scope>NUCLEOTIDE SEQUENCE [LARGE SCALE GENOMIC DNA]</scope>
    <source>
        <strain evidence="5 6">F202Z8</strain>
    </source>
</reference>
<dbReference type="RefSeq" id="WP_138851777.1">
    <property type="nucleotide sequence ID" value="NZ_CP040710.1"/>
</dbReference>
<evidence type="ECO:0000256" key="1">
    <source>
        <dbReference type="ARBA" id="ARBA00023015"/>
    </source>
</evidence>
<keyword evidence="6" id="KW-1185">Reference proteome</keyword>
<dbReference type="GO" id="GO:0003700">
    <property type="term" value="F:DNA-binding transcription factor activity"/>
    <property type="evidence" value="ECO:0007669"/>
    <property type="project" value="InterPro"/>
</dbReference>
<dbReference type="PANTHER" id="PTHR43280:SF32">
    <property type="entry name" value="TRANSCRIPTIONAL REGULATORY PROTEIN"/>
    <property type="match status" value="1"/>
</dbReference>
<dbReference type="GO" id="GO:0043565">
    <property type="term" value="F:sequence-specific DNA binding"/>
    <property type="evidence" value="ECO:0007669"/>
    <property type="project" value="InterPro"/>
</dbReference>
<dbReference type="Proteomes" id="UP000310017">
    <property type="component" value="Chromosome"/>
</dbReference>
<dbReference type="PROSITE" id="PS01124">
    <property type="entry name" value="HTH_ARAC_FAMILY_2"/>
    <property type="match status" value="1"/>
</dbReference>
<evidence type="ECO:0000259" key="4">
    <source>
        <dbReference type="PROSITE" id="PS01124"/>
    </source>
</evidence>
<dbReference type="Pfam" id="PF12833">
    <property type="entry name" value="HTH_18"/>
    <property type="match status" value="1"/>
</dbReference>
<dbReference type="SUPFAM" id="SSF46689">
    <property type="entry name" value="Homeodomain-like"/>
    <property type="match status" value="1"/>
</dbReference>
<dbReference type="InterPro" id="IPR018060">
    <property type="entry name" value="HTH_AraC"/>
</dbReference>
<dbReference type="Gene3D" id="1.10.10.60">
    <property type="entry name" value="Homeodomain-like"/>
    <property type="match status" value="1"/>
</dbReference>
<sequence>MLYEQQDSFSTQIISGYLWALLNTIKRIWSGRKKKEEHINGRTALVARFELEVSKHLNASMQVADYADIFCMTPKHLSATIKYACGQSAKMLIDGAMLNEAKSLLTHTEFTVSEIAFQLGYADHSSFSRFFKRLTNISPGQFRLHPKSGHKKR</sequence>
<dbReference type="AlphaFoldDB" id="A0A5B7SLH5"/>
<protein>
    <submittedName>
        <fullName evidence="5">AraC family transcriptional regulator</fullName>
    </submittedName>
</protein>
<dbReference type="KEGG" id="asag:FGM00_04615"/>
<dbReference type="InterPro" id="IPR009057">
    <property type="entry name" value="Homeodomain-like_sf"/>
</dbReference>
<dbReference type="EMBL" id="CP040710">
    <property type="protein sequence ID" value="QCW99424.1"/>
    <property type="molecule type" value="Genomic_DNA"/>
</dbReference>
<evidence type="ECO:0000313" key="6">
    <source>
        <dbReference type="Proteomes" id="UP000310017"/>
    </source>
</evidence>
<dbReference type="InterPro" id="IPR020449">
    <property type="entry name" value="Tscrpt_reg_AraC-type_HTH"/>
</dbReference>
<name>A0A5B7SLH5_9FLAO</name>
<keyword evidence="2" id="KW-0238">DNA-binding</keyword>
<gene>
    <name evidence="5" type="ORF">FGM00_04615</name>
</gene>
<dbReference type="OrthoDB" id="2666928at2"/>
<keyword evidence="3" id="KW-0804">Transcription</keyword>
<feature type="domain" description="HTH araC/xylS-type" evidence="4">
    <location>
        <begin position="47"/>
        <end position="145"/>
    </location>
</feature>
<evidence type="ECO:0000256" key="2">
    <source>
        <dbReference type="ARBA" id="ARBA00023125"/>
    </source>
</evidence>
<proteinExistence type="predicted"/>
<dbReference type="PANTHER" id="PTHR43280">
    <property type="entry name" value="ARAC-FAMILY TRANSCRIPTIONAL REGULATOR"/>
    <property type="match status" value="1"/>
</dbReference>
<keyword evidence="1" id="KW-0805">Transcription regulation</keyword>
<dbReference type="PRINTS" id="PR00032">
    <property type="entry name" value="HTHARAC"/>
</dbReference>
<accession>A0A5B7SLH5</accession>
<organism evidence="5 6">
    <name type="scientific">Aggregatimonas sangjinii</name>
    <dbReference type="NCBI Taxonomy" id="2583587"/>
    <lineage>
        <taxon>Bacteria</taxon>
        <taxon>Pseudomonadati</taxon>
        <taxon>Bacteroidota</taxon>
        <taxon>Flavobacteriia</taxon>
        <taxon>Flavobacteriales</taxon>
        <taxon>Flavobacteriaceae</taxon>
        <taxon>Aggregatimonas</taxon>
    </lineage>
</organism>
<evidence type="ECO:0000313" key="5">
    <source>
        <dbReference type="EMBL" id="QCW99424.1"/>
    </source>
</evidence>
<evidence type="ECO:0000256" key="3">
    <source>
        <dbReference type="ARBA" id="ARBA00023163"/>
    </source>
</evidence>
<dbReference type="SMART" id="SM00342">
    <property type="entry name" value="HTH_ARAC"/>
    <property type="match status" value="1"/>
</dbReference>